<keyword evidence="1" id="KW-0812">Transmembrane</keyword>
<dbReference type="Proteomes" id="UP001491552">
    <property type="component" value="Unassembled WGS sequence"/>
</dbReference>
<gene>
    <name evidence="2" type="ORF">WMO66_06640</name>
</gene>
<keyword evidence="3" id="KW-1185">Reference proteome</keyword>
<sequence length="287" mass="32838">MKKSYIKWFIIGLCAIIVFVVGVPIIINESYKANSGYVTLWTAADVLSYYGAIIASLGAAIGVFASLRYSHKQYREDKRRDVLPYFAINILGNNRIDPFLSALFSDDGKLEEGQENRTRDDLTYREFIFNECFFVFENGTIKYTRKLSEEQEDARKMGITIRGNDGTEIWKNNIIYIPIKAVNVGNGCAINTTITIQAIGNKNITVTSIPISIPVKEEMYAGLLFYDDEKLLGEYSYIMRYYDIHGNQYEHQKPIKMERRGKAYHVQVSENTSHALIARENTPQMLD</sequence>
<feature type="transmembrane region" description="Helical" evidence="1">
    <location>
        <begin position="47"/>
        <end position="70"/>
    </location>
</feature>
<protein>
    <submittedName>
        <fullName evidence="2">Uncharacterized protein</fullName>
    </submittedName>
</protein>
<evidence type="ECO:0000313" key="3">
    <source>
        <dbReference type="Proteomes" id="UP001491552"/>
    </source>
</evidence>
<dbReference type="RefSeq" id="WP_349135614.1">
    <property type="nucleotide sequence ID" value="NZ_JBBMFF010000202.1"/>
</dbReference>
<evidence type="ECO:0000256" key="1">
    <source>
        <dbReference type="SAM" id="Phobius"/>
    </source>
</evidence>
<reference evidence="2 3" key="1">
    <citation type="submission" date="2024-03" db="EMBL/GenBank/DDBJ databases">
        <title>Human intestinal bacterial collection.</title>
        <authorList>
            <person name="Pauvert C."/>
            <person name="Hitch T.C.A."/>
            <person name="Clavel T."/>
        </authorList>
    </citation>
    <scope>NUCLEOTIDE SEQUENCE [LARGE SCALE GENOMIC DNA]</scope>
    <source>
        <strain evidence="2 3">CLA-AA-H192</strain>
    </source>
</reference>
<keyword evidence="1" id="KW-1133">Transmembrane helix</keyword>
<comment type="caution">
    <text evidence="2">The sequence shown here is derived from an EMBL/GenBank/DDBJ whole genome shotgun (WGS) entry which is preliminary data.</text>
</comment>
<organism evidence="2 3">
    <name type="scientific">Faecousia intestinalis</name>
    <dbReference type="NCBI Taxonomy" id="3133167"/>
    <lineage>
        <taxon>Bacteria</taxon>
        <taxon>Bacillati</taxon>
        <taxon>Bacillota</taxon>
        <taxon>Clostridia</taxon>
        <taxon>Eubacteriales</taxon>
        <taxon>Oscillospiraceae</taxon>
        <taxon>Faecousia</taxon>
    </lineage>
</organism>
<evidence type="ECO:0000313" key="2">
    <source>
        <dbReference type="EMBL" id="MEQ2510923.1"/>
    </source>
</evidence>
<proteinExistence type="predicted"/>
<keyword evidence="1" id="KW-0472">Membrane</keyword>
<accession>A0ABV1G679</accession>
<feature type="transmembrane region" description="Helical" evidence="1">
    <location>
        <begin position="7"/>
        <end position="27"/>
    </location>
</feature>
<name>A0ABV1G679_9FIRM</name>
<dbReference type="EMBL" id="JBBMFF010000202">
    <property type="protein sequence ID" value="MEQ2510923.1"/>
    <property type="molecule type" value="Genomic_DNA"/>
</dbReference>